<dbReference type="AlphaFoldDB" id="A0A8H7S7A7"/>
<dbReference type="Gene3D" id="1.20.1250.20">
    <property type="entry name" value="MFS general substrate transporter like domains"/>
    <property type="match status" value="2"/>
</dbReference>
<dbReference type="FunFam" id="1.20.1250.20:FF:000057">
    <property type="entry name" value="MFS general substrate transporter"/>
    <property type="match status" value="1"/>
</dbReference>
<evidence type="ECO:0000256" key="1">
    <source>
        <dbReference type="ARBA" id="ARBA00004141"/>
    </source>
</evidence>
<keyword evidence="3 6" id="KW-0812">Transmembrane</keyword>
<feature type="transmembrane region" description="Helical" evidence="6">
    <location>
        <begin position="381"/>
        <end position="402"/>
    </location>
</feature>
<comment type="caution">
    <text evidence="8">The sequence shown here is derived from an EMBL/GenBank/DDBJ whole genome shotgun (WGS) entry which is preliminary data.</text>
</comment>
<evidence type="ECO:0000256" key="5">
    <source>
        <dbReference type="ARBA" id="ARBA00023136"/>
    </source>
</evidence>
<keyword evidence="5 6" id="KW-0472">Membrane</keyword>
<evidence type="ECO:0000259" key="7">
    <source>
        <dbReference type="PROSITE" id="PS50850"/>
    </source>
</evidence>
<proteinExistence type="predicted"/>
<accession>A0A8H7S7A7</accession>
<feature type="transmembrane region" description="Helical" evidence="6">
    <location>
        <begin position="96"/>
        <end position="119"/>
    </location>
</feature>
<feature type="transmembrane region" description="Helical" evidence="6">
    <location>
        <begin position="414"/>
        <end position="436"/>
    </location>
</feature>
<dbReference type="EMBL" id="JAEPRB010000048">
    <property type="protein sequence ID" value="KAG2224125.1"/>
    <property type="molecule type" value="Genomic_DNA"/>
</dbReference>
<name>A0A8H7S7A7_9FUNG</name>
<evidence type="ECO:0000256" key="2">
    <source>
        <dbReference type="ARBA" id="ARBA00022448"/>
    </source>
</evidence>
<keyword evidence="2" id="KW-0813">Transport</keyword>
<sequence length="504" mass="56247">MEKTAVPSSTTREILDEKTQQYQNNDIKNLDTESALSDVSSWSISSILEKQLVRKLDTWLIPLLGIMKMLHGYERTVISNAKLGGLMSDISLTDSQYLWCLSIFQVGYILLNVPCNIIIRRWRPSIFLAILTLLWGIIAMSTAAATTFIGLFMARFAMGVAEAGFLPGSAYVLSIWYTRKELARRSGYLFILSCLSGATGGLIAYGITFISTEKLNSWQWMFIIEGSPCIVFAAITYFLLPDNYSKAKFLTDEQKQLQEKRMEIDQGAAGDTSWSWAQVRSIFTDWKIYMYAIIHICTSVTGAGVSLSLPSLINGMGDWGTDVSLALTTPPYALSCILIFIGAWSSDRFLDRSIHLVAGNLLCALGYLLMMFAPLDSVGARYFAVCIALGGNYMVFPIKIAWYSNNFSGLTRRAIAVGVIASVDSIGSAFGSQIYFDGPNYFWGNTIGLICIVVQIIAVIILRLLLQRQNKKRDAMTPEEKEQEISKYDPHLIGDRHPEFRYVL</sequence>
<dbReference type="GO" id="GO:0016020">
    <property type="term" value="C:membrane"/>
    <property type="evidence" value="ECO:0007669"/>
    <property type="project" value="UniProtKB-SubCell"/>
</dbReference>
<dbReference type="InterPro" id="IPR011701">
    <property type="entry name" value="MFS"/>
</dbReference>
<dbReference type="OrthoDB" id="2250022at2759"/>
<feature type="transmembrane region" description="Helical" evidence="6">
    <location>
        <begin position="325"/>
        <end position="344"/>
    </location>
</feature>
<feature type="transmembrane region" description="Helical" evidence="6">
    <location>
        <begin position="356"/>
        <end position="375"/>
    </location>
</feature>
<dbReference type="PANTHER" id="PTHR43791:SF36">
    <property type="entry name" value="TRANSPORTER, PUTATIVE (AFU_ORTHOLOGUE AFUA_6G08340)-RELATED"/>
    <property type="match status" value="1"/>
</dbReference>
<protein>
    <recommendedName>
        <fullName evidence="7">Major facilitator superfamily (MFS) profile domain-containing protein</fullName>
    </recommendedName>
</protein>
<feature type="transmembrane region" description="Helical" evidence="6">
    <location>
        <begin position="189"/>
        <end position="212"/>
    </location>
</feature>
<keyword evidence="4 6" id="KW-1133">Transmembrane helix</keyword>
<feature type="transmembrane region" description="Helical" evidence="6">
    <location>
        <begin position="126"/>
        <end position="150"/>
    </location>
</feature>
<feature type="transmembrane region" description="Helical" evidence="6">
    <location>
        <begin position="156"/>
        <end position="177"/>
    </location>
</feature>
<dbReference type="Proteomes" id="UP000646827">
    <property type="component" value="Unassembled WGS sequence"/>
</dbReference>
<dbReference type="SUPFAM" id="SSF103473">
    <property type="entry name" value="MFS general substrate transporter"/>
    <property type="match status" value="1"/>
</dbReference>
<feature type="transmembrane region" description="Helical" evidence="6">
    <location>
        <begin position="442"/>
        <end position="466"/>
    </location>
</feature>
<dbReference type="InterPro" id="IPR020846">
    <property type="entry name" value="MFS_dom"/>
</dbReference>
<reference evidence="8 9" key="1">
    <citation type="submission" date="2020-12" db="EMBL/GenBank/DDBJ databases">
        <title>Metabolic potential, ecology and presence of endohyphal bacteria is reflected in genomic diversity of Mucoromycotina.</title>
        <authorList>
            <person name="Muszewska A."/>
            <person name="Okrasinska A."/>
            <person name="Steczkiewicz K."/>
            <person name="Drgas O."/>
            <person name="Orlowska M."/>
            <person name="Perlinska-Lenart U."/>
            <person name="Aleksandrzak-Piekarczyk T."/>
            <person name="Szatraj K."/>
            <person name="Zielenkiewicz U."/>
            <person name="Pilsyk S."/>
            <person name="Malc E."/>
            <person name="Mieczkowski P."/>
            <person name="Kruszewska J.S."/>
            <person name="Biernat P."/>
            <person name="Pawlowska J."/>
        </authorList>
    </citation>
    <scope>NUCLEOTIDE SEQUENCE [LARGE SCALE GENOMIC DNA]</scope>
    <source>
        <strain evidence="8 9">CBS 142.35</strain>
    </source>
</reference>
<dbReference type="InterPro" id="IPR036259">
    <property type="entry name" value="MFS_trans_sf"/>
</dbReference>
<evidence type="ECO:0000313" key="8">
    <source>
        <dbReference type="EMBL" id="KAG2224125.1"/>
    </source>
</evidence>
<gene>
    <name evidence="8" type="ORF">INT45_000140</name>
</gene>
<organism evidence="8 9">
    <name type="scientific">Circinella minor</name>
    <dbReference type="NCBI Taxonomy" id="1195481"/>
    <lineage>
        <taxon>Eukaryota</taxon>
        <taxon>Fungi</taxon>
        <taxon>Fungi incertae sedis</taxon>
        <taxon>Mucoromycota</taxon>
        <taxon>Mucoromycotina</taxon>
        <taxon>Mucoromycetes</taxon>
        <taxon>Mucorales</taxon>
        <taxon>Lichtheimiaceae</taxon>
        <taxon>Circinella</taxon>
    </lineage>
</organism>
<keyword evidence="9" id="KW-1185">Reference proteome</keyword>
<feature type="domain" description="Major facilitator superfamily (MFS) profile" evidence="7">
    <location>
        <begin position="60"/>
        <end position="470"/>
    </location>
</feature>
<feature type="transmembrane region" description="Helical" evidence="6">
    <location>
        <begin position="288"/>
        <end position="313"/>
    </location>
</feature>
<feature type="transmembrane region" description="Helical" evidence="6">
    <location>
        <begin position="218"/>
        <end position="240"/>
    </location>
</feature>
<evidence type="ECO:0000313" key="9">
    <source>
        <dbReference type="Proteomes" id="UP000646827"/>
    </source>
</evidence>
<dbReference type="PANTHER" id="PTHR43791">
    <property type="entry name" value="PERMEASE-RELATED"/>
    <property type="match status" value="1"/>
</dbReference>
<dbReference type="PROSITE" id="PS50850">
    <property type="entry name" value="MFS"/>
    <property type="match status" value="1"/>
</dbReference>
<dbReference type="GO" id="GO:0022857">
    <property type="term" value="F:transmembrane transporter activity"/>
    <property type="evidence" value="ECO:0007669"/>
    <property type="project" value="InterPro"/>
</dbReference>
<evidence type="ECO:0000256" key="4">
    <source>
        <dbReference type="ARBA" id="ARBA00022989"/>
    </source>
</evidence>
<evidence type="ECO:0000256" key="6">
    <source>
        <dbReference type="SAM" id="Phobius"/>
    </source>
</evidence>
<evidence type="ECO:0000256" key="3">
    <source>
        <dbReference type="ARBA" id="ARBA00022692"/>
    </source>
</evidence>
<dbReference type="Pfam" id="PF07690">
    <property type="entry name" value="MFS_1"/>
    <property type="match status" value="1"/>
</dbReference>
<comment type="subcellular location">
    <subcellularLocation>
        <location evidence="1">Membrane</location>
        <topology evidence="1">Multi-pass membrane protein</topology>
    </subcellularLocation>
</comment>